<reference evidence="2" key="1">
    <citation type="submission" date="2014-05" db="EMBL/GenBank/DDBJ databases">
        <authorList>
            <person name="Chronopoulou M."/>
        </authorList>
    </citation>
    <scope>NUCLEOTIDE SEQUENCE</scope>
    <source>
        <tissue evidence="2">Whole organism</tissue>
    </source>
</reference>
<proteinExistence type="predicted"/>
<evidence type="ECO:0000313" key="2">
    <source>
        <dbReference type="EMBL" id="CDW44888.1"/>
    </source>
</evidence>
<feature type="signal peptide" evidence="1">
    <location>
        <begin position="1"/>
        <end position="25"/>
    </location>
</feature>
<organism evidence="2">
    <name type="scientific">Lepeophtheirus salmonis</name>
    <name type="common">Salmon louse</name>
    <name type="synonym">Caligus salmonis</name>
    <dbReference type="NCBI Taxonomy" id="72036"/>
    <lineage>
        <taxon>Eukaryota</taxon>
        <taxon>Metazoa</taxon>
        <taxon>Ecdysozoa</taxon>
        <taxon>Arthropoda</taxon>
        <taxon>Crustacea</taxon>
        <taxon>Multicrustacea</taxon>
        <taxon>Hexanauplia</taxon>
        <taxon>Copepoda</taxon>
        <taxon>Siphonostomatoida</taxon>
        <taxon>Caligidae</taxon>
        <taxon>Lepeophtheirus</taxon>
    </lineage>
</organism>
<protein>
    <submittedName>
        <fullName evidence="2">Uncharacterized protein</fullName>
    </submittedName>
</protein>
<accession>A0A0K2V2Y6</accession>
<name>A0A0K2V2Y6_LEPSM</name>
<feature type="non-terminal residue" evidence="2">
    <location>
        <position position="119"/>
    </location>
</feature>
<feature type="chain" id="PRO_5005489186" evidence="1">
    <location>
        <begin position="26"/>
        <end position="119"/>
    </location>
</feature>
<dbReference type="EMBL" id="HACA01027527">
    <property type="protein sequence ID" value="CDW44888.1"/>
    <property type="molecule type" value="Transcribed_RNA"/>
</dbReference>
<keyword evidence="1" id="KW-0732">Signal</keyword>
<dbReference type="AlphaFoldDB" id="A0A0K2V2Y6"/>
<sequence>MSHVCSKGIDSFILVSLCVFQNVWSSDIVFPSDDNNEQEIEFDLTEFPGDVSDISSYISQIPVEVKKELPKDIFGNSAMEGVGIKSNSNDPTAGIFTKTIIGHTNCRRFVYLSRLRRFR</sequence>
<evidence type="ECO:0000256" key="1">
    <source>
        <dbReference type="SAM" id="SignalP"/>
    </source>
</evidence>